<name>A0ABY8L8Q2_9RHOB</name>
<feature type="transmembrane region" description="Helical" evidence="1">
    <location>
        <begin position="62"/>
        <end position="85"/>
    </location>
</feature>
<reference evidence="2 3" key="1">
    <citation type="submission" date="2023-04" db="EMBL/GenBank/DDBJ databases">
        <title>Jannaschia ovalis sp. nov., a marine bacterium isolated from sea tidal flat.</title>
        <authorList>
            <person name="Kwon D.Y."/>
            <person name="Kim J.-J."/>
        </authorList>
    </citation>
    <scope>NUCLEOTIDE SEQUENCE [LARGE SCALE GENOMIC DNA]</scope>
    <source>
        <strain evidence="2 3">GRR-S6-38</strain>
    </source>
</reference>
<feature type="transmembrane region" description="Helical" evidence="1">
    <location>
        <begin position="20"/>
        <end position="42"/>
    </location>
</feature>
<proteinExistence type="predicted"/>
<keyword evidence="1" id="KW-0472">Membrane</keyword>
<keyword evidence="1" id="KW-0812">Transmembrane</keyword>
<gene>
    <name evidence="2" type="ORF">P8627_11935</name>
</gene>
<dbReference type="Proteomes" id="UP001243420">
    <property type="component" value="Chromosome"/>
</dbReference>
<keyword evidence="3" id="KW-1185">Reference proteome</keyword>
<sequence>MSRSDPHRLSGNTRALVRALQAICAVMALTLVALAAILLARPELVVSLGDGWPLAHLPDGRLRWAAIALALALLVPPLVAATALFRLSTAFLRGRVFEPAAARHLARAGHALLWAAALGFLARPGFDLLVGWSQGRGSVAIELSSADLWVFGGGLLLLTLGRVLEEAGRLARENAAFV</sequence>
<feature type="transmembrane region" description="Helical" evidence="1">
    <location>
        <begin position="105"/>
        <end position="126"/>
    </location>
</feature>
<feature type="transmembrane region" description="Helical" evidence="1">
    <location>
        <begin position="146"/>
        <end position="164"/>
    </location>
</feature>
<keyword evidence="1" id="KW-1133">Transmembrane helix</keyword>
<evidence type="ECO:0000313" key="2">
    <source>
        <dbReference type="EMBL" id="WGH77740.1"/>
    </source>
</evidence>
<dbReference type="RefSeq" id="WP_279964340.1">
    <property type="nucleotide sequence ID" value="NZ_CP122537.1"/>
</dbReference>
<protein>
    <submittedName>
        <fullName evidence="2">DUF2975 domain-containing protein</fullName>
    </submittedName>
</protein>
<evidence type="ECO:0000256" key="1">
    <source>
        <dbReference type="SAM" id="Phobius"/>
    </source>
</evidence>
<evidence type="ECO:0000313" key="3">
    <source>
        <dbReference type="Proteomes" id="UP001243420"/>
    </source>
</evidence>
<dbReference type="Pfam" id="PF11188">
    <property type="entry name" value="DUF2975"/>
    <property type="match status" value="1"/>
</dbReference>
<dbReference type="EMBL" id="CP122537">
    <property type="protein sequence ID" value="WGH77740.1"/>
    <property type="molecule type" value="Genomic_DNA"/>
</dbReference>
<dbReference type="InterPro" id="IPR021354">
    <property type="entry name" value="DUF2975"/>
</dbReference>
<organism evidence="2 3">
    <name type="scientific">Jannaschia ovalis</name>
    <dbReference type="NCBI Taxonomy" id="3038773"/>
    <lineage>
        <taxon>Bacteria</taxon>
        <taxon>Pseudomonadati</taxon>
        <taxon>Pseudomonadota</taxon>
        <taxon>Alphaproteobacteria</taxon>
        <taxon>Rhodobacterales</taxon>
        <taxon>Roseobacteraceae</taxon>
        <taxon>Jannaschia</taxon>
    </lineage>
</organism>
<accession>A0ABY8L8Q2</accession>